<evidence type="ECO:0000313" key="18">
    <source>
        <dbReference type="Proteomes" id="UP000322110"/>
    </source>
</evidence>
<dbReference type="Proteomes" id="UP000322110">
    <property type="component" value="Unassembled WGS sequence"/>
</dbReference>
<dbReference type="GO" id="GO:0005737">
    <property type="term" value="C:cytoplasm"/>
    <property type="evidence" value="ECO:0007669"/>
    <property type="project" value="UniProtKB-SubCell"/>
</dbReference>
<dbReference type="Gene3D" id="3.30.930.10">
    <property type="entry name" value="Bira Bifunctional Protein, Domain 2"/>
    <property type="match status" value="1"/>
</dbReference>
<dbReference type="UniPathway" id="UPA00906">
    <property type="reaction ID" value="UER00895"/>
</dbReference>
<evidence type="ECO:0000313" key="17">
    <source>
        <dbReference type="EMBL" id="KAA2215206.1"/>
    </source>
</evidence>
<dbReference type="CDD" id="cd00770">
    <property type="entry name" value="SerRS_core"/>
    <property type="match status" value="1"/>
</dbReference>
<dbReference type="PANTHER" id="PTHR43697:SF1">
    <property type="entry name" value="SERINE--TRNA LIGASE"/>
    <property type="match status" value="1"/>
</dbReference>
<evidence type="ECO:0000259" key="16">
    <source>
        <dbReference type="PROSITE" id="PS50862"/>
    </source>
</evidence>
<dbReference type="Pfam" id="PF02403">
    <property type="entry name" value="Seryl_tRNA_N"/>
    <property type="match status" value="1"/>
</dbReference>
<dbReference type="PIRSF" id="PIRSF001529">
    <property type="entry name" value="Ser-tRNA-synth_IIa"/>
    <property type="match status" value="1"/>
</dbReference>
<keyword evidence="5 12" id="KW-0436">Ligase</keyword>
<dbReference type="InterPro" id="IPR006195">
    <property type="entry name" value="aa-tRNA-synth_II"/>
</dbReference>
<feature type="compositionally biased region" description="Polar residues" evidence="15">
    <location>
        <begin position="42"/>
        <end position="52"/>
    </location>
</feature>
<evidence type="ECO:0000256" key="6">
    <source>
        <dbReference type="ARBA" id="ARBA00022741"/>
    </source>
</evidence>
<feature type="binding site" evidence="12 14">
    <location>
        <begin position="260"/>
        <end position="262"/>
    </location>
    <ligand>
        <name>ATP</name>
        <dbReference type="ChEBI" id="CHEBI:30616"/>
    </ligand>
</feature>
<dbReference type="GO" id="GO:0006434">
    <property type="term" value="P:seryl-tRNA aminoacylation"/>
    <property type="evidence" value="ECO:0007669"/>
    <property type="project" value="UniProtKB-UniRule"/>
</dbReference>
<keyword evidence="7 12" id="KW-0067">ATP-binding</keyword>
<feature type="binding site" evidence="13">
    <location>
        <position position="381"/>
    </location>
    <ligand>
        <name>L-serine</name>
        <dbReference type="ChEBI" id="CHEBI:33384"/>
    </ligand>
</feature>
<comment type="domain">
    <text evidence="12">Consists of two distinct domains, a catalytic core and a N-terminal extension that is involved in tRNA binding.</text>
</comment>
<dbReference type="EC" id="6.1.1.11" evidence="12"/>
<dbReference type="InterPro" id="IPR002314">
    <property type="entry name" value="aa-tRNA-synt_IIb"/>
</dbReference>
<feature type="binding site" evidence="12">
    <location>
        <position position="383"/>
    </location>
    <ligand>
        <name>L-serine</name>
        <dbReference type="ChEBI" id="CHEBI:33384"/>
    </ligand>
</feature>
<dbReference type="GO" id="GO:0004828">
    <property type="term" value="F:serine-tRNA ligase activity"/>
    <property type="evidence" value="ECO:0007669"/>
    <property type="project" value="UniProtKB-UniRule"/>
</dbReference>
<evidence type="ECO:0000256" key="8">
    <source>
        <dbReference type="ARBA" id="ARBA00022917"/>
    </source>
</evidence>
<evidence type="ECO:0000256" key="14">
    <source>
        <dbReference type="PIRSR" id="PIRSR001529-2"/>
    </source>
</evidence>
<dbReference type="GO" id="GO:0016260">
    <property type="term" value="P:selenocysteine biosynthetic process"/>
    <property type="evidence" value="ECO:0007669"/>
    <property type="project" value="UniProtKB-UniRule"/>
</dbReference>
<comment type="similarity">
    <text evidence="3 12">Belongs to the class-II aminoacyl-tRNA synthetase family. Type-1 seryl-tRNA synthetase subfamily.</text>
</comment>
<dbReference type="RefSeq" id="WP_149811157.1">
    <property type="nucleotide sequence ID" value="NZ_VUKA01000001.1"/>
</dbReference>
<dbReference type="InterPro" id="IPR033729">
    <property type="entry name" value="SerRS_core"/>
</dbReference>
<evidence type="ECO:0000256" key="11">
    <source>
        <dbReference type="ARBA" id="ARBA00048823"/>
    </source>
</evidence>
<keyword evidence="9 12" id="KW-0030">Aminoacyl-tRNA synthetase</keyword>
<evidence type="ECO:0000256" key="5">
    <source>
        <dbReference type="ARBA" id="ARBA00022598"/>
    </source>
</evidence>
<keyword evidence="8 12" id="KW-0648">Protein biosynthesis</keyword>
<comment type="subcellular location">
    <subcellularLocation>
        <location evidence="1 12">Cytoplasm</location>
    </subcellularLocation>
</comment>
<comment type="pathway">
    <text evidence="2 12">Aminoacyl-tRNA biosynthesis; selenocysteinyl-tRNA(Sec) biosynthesis; L-seryl-tRNA(Sec) from L-serine and tRNA(Sec): step 1/1.</text>
</comment>
<sequence length="422" mass="45840">MHDIRTLRADPAAFDAALARRGLPPIAEAVLTQDAARRAGQTAAQEAQSRRNQLSKEIGQAKRQGGDTAALEAEAVSLRNRMEALEAEAKAAEQAQTAVLEALPNLLDDTVPDGADESANVVLHQEGQPAAFDFPAKQHFELGEAWGLMDFAAAAKLAGARFTVLRGQLARLERALGQYMLSLHVDEHGYTESSVPLLVNSATMYGTGQLPKFEEDLFRTTDGRWLIPTAEVPLTNLAAGEILPEDALPLRYAALSPCFRSEAGSAGRDTRGMLRQHQFAKVEMVAVTTPEQSEAEHERMTRCAERVLTELGLTWRRIVLCAGDTGFAASKTYDLEVWLPGQGAWREISSCSNCRDFQARRMGARYRPKETKGTAYLHTLNGSGVAVGRALIAVLETHQQADGSVRVPEVLLPWMGGVTQIG</sequence>
<dbReference type="OrthoDB" id="9804647at2"/>
<dbReference type="NCBIfam" id="TIGR00414">
    <property type="entry name" value="serS"/>
    <property type="match status" value="1"/>
</dbReference>
<comment type="catalytic activity">
    <reaction evidence="11 12">
        <text>tRNA(Ser) + L-serine + ATP = L-seryl-tRNA(Ser) + AMP + diphosphate + H(+)</text>
        <dbReference type="Rhea" id="RHEA:12292"/>
        <dbReference type="Rhea" id="RHEA-COMP:9669"/>
        <dbReference type="Rhea" id="RHEA-COMP:9703"/>
        <dbReference type="ChEBI" id="CHEBI:15378"/>
        <dbReference type="ChEBI" id="CHEBI:30616"/>
        <dbReference type="ChEBI" id="CHEBI:33019"/>
        <dbReference type="ChEBI" id="CHEBI:33384"/>
        <dbReference type="ChEBI" id="CHEBI:78442"/>
        <dbReference type="ChEBI" id="CHEBI:78533"/>
        <dbReference type="ChEBI" id="CHEBI:456215"/>
        <dbReference type="EC" id="6.1.1.11"/>
    </reaction>
</comment>
<evidence type="ECO:0000256" key="3">
    <source>
        <dbReference type="ARBA" id="ARBA00010728"/>
    </source>
</evidence>
<name>A0A5B2TLG0_9PROT</name>
<evidence type="ECO:0000256" key="1">
    <source>
        <dbReference type="ARBA" id="ARBA00004496"/>
    </source>
</evidence>
<dbReference type="EMBL" id="VUKA01000001">
    <property type="protein sequence ID" value="KAA2215206.1"/>
    <property type="molecule type" value="Genomic_DNA"/>
</dbReference>
<protein>
    <recommendedName>
        <fullName evidence="12">Serine--tRNA ligase</fullName>
        <ecNumber evidence="12">6.1.1.11</ecNumber>
    </recommendedName>
    <alternativeName>
        <fullName evidence="12">Seryl-tRNA synthetase</fullName>
        <shortName evidence="12">SerRS</shortName>
    </alternativeName>
    <alternativeName>
        <fullName evidence="12">Seryl-tRNA(Ser/Sec) synthetase</fullName>
    </alternativeName>
</protein>
<dbReference type="InterPro" id="IPR002317">
    <property type="entry name" value="Ser-tRNA-ligase_type_1"/>
</dbReference>
<comment type="function">
    <text evidence="12">Catalyzes the attachment of serine to tRNA(Ser). Is also able to aminoacylate tRNA(Sec) with serine, to form the misacylated tRNA L-seryl-tRNA(Sec), which will be further converted into selenocysteinyl-tRNA(Sec).</text>
</comment>
<evidence type="ECO:0000256" key="4">
    <source>
        <dbReference type="ARBA" id="ARBA00022490"/>
    </source>
</evidence>
<keyword evidence="6 12" id="KW-0547">Nucleotide-binding</keyword>
<evidence type="ECO:0000256" key="2">
    <source>
        <dbReference type="ARBA" id="ARBA00005045"/>
    </source>
</evidence>
<dbReference type="PRINTS" id="PR00981">
    <property type="entry name" value="TRNASYNTHSER"/>
</dbReference>
<dbReference type="HAMAP" id="MF_00176">
    <property type="entry name" value="Ser_tRNA_synth_type1"/>
    <property type="match status" value="1"/>
</dbReference>
<dbReference type="PANTHER" id="PTHR43697">
    <property type="entry name" value="SERYL-TRNA SYNTHETASE"/>
    <property type="match status" value="1"/>
</dbReference>
<accession>A0A5B2TLG0</accession>
<feature type="binding site" evidence="13">
    <location>
        <position position="229"/>
    </location>
    <ligand>
        <name>L-serine</name>
        <dbReference type="ChEBI" id="CHEBI:33384"/>
    </ligand>
</feature>
<proteinExistence type="inferred from homology"/>
<dbReference type="InterPro" id="IPR042103">
    <property type="entry name" value="SerRS_1_N_sf"/>
</dbReference>
<dbReference type="AlphaFoldDB" id="A0A5B2TLG0"/>
<evidence type="ECO:0000256" key="15">
    <source>
        <dbReference type="SAM" id="MobiDB-lite"/>
    </source>
</evidence>
<evidence type="ECO:0000256" key="9">
    <source>
        <dbReference type="ARBA" id="ARBA00023146"/>
    </source>
</evidence>
<feature type="binding site" evidence="12 13">
    <location>
        <position position="283"/>
    </location>
    <ligand>
        <name>L-serine</name>
        <dbReference type="ChEBI" id="CHEBI:33384"/>
    </ligand>
</feature>
<evidence type="ECO:0000256" key="7">
    <source>
        <dbReference type="ARBA" id="ARBA00022840"/>
    </source>
</evidence>
<organism evidence="17 18">
    <name type="scientific">Teichococcus oryzae</name>
    <dbReference type="NCBI Taxonomy" id="1608942"/>
    <lineage>
        <taxon>Bacteria</taxon>
        <taxon>Pseudomonadati</taxon>
        <taxon>Pseudomonadota</taxon>
        <taxon>Alphaproteobacteria</taxon>
        <taxon>Acetobacterales</taxon>
        <taxon>Roseomonadaceae</taxon>
        <taxon>Roseomonas</taxon>
    </lineage>
</organism>
<feature type="binding site" evidence="13">
    <location>
        <position position="260"/>
    </location>
    <ligand>
        <name>L-serine</name>
        <dbReference type="ChEBI" id="CHEBI:33384"/>
    </ligand>
</feature>
<dbReference type="InterPro" id="IPR010978">
    <property type="entry name" value="tRNA-bd_arm"/>
</dbReference>
<reference evidence="17 18" key="1">
    <citation type="journal article" date="2015" name="Int. J. Syst. Evol. Microbiol.">
        <title>Roseomonas oryzae sp. nov., isolated from paddy rhizosphere soil.</title>
        <authorList>
            <person name="Ramaprasad E.V."/>
            <person name="Sasikala Ch."/>
            <person name="Ramana Ch.V."/>
        </authorList>
    </citation>
    <scope>NUCLEOTIDE SEQUENCE [LARGE SCALE GENOMIC DNA]</scope>
    <source>
        <strain evidence="17 18">KCTC 42542</strain>
    </source>
</reference>
<evidence type="ECO:0000256" key="12">
    <source>
        <dbReference type="HAMAP-Rule" id="MF_00176"/>
    </source>
</evidence>
<feature type="binding site" evidence="12 14">
    <location>
        <begin position="347"/>
        <end position="350"/>
    </location>
    <ligand>
        <name>ATP</name>
        <dbReference type="ChEBI" id="CHEBI:30616"/>
    </ligand>
</feature>
<dbReference type="Pfam" id="PF00587">
    <property type="entry name" value="tRNA-synt_2b"/>
    <property type="match status" value="1"/>
</dbReference>
<dbReference type="SUPFAM" id="SSF46589">
    <property type="entry name" value="tRNA-binding arm"/>
    <property type="match status" value="1"/>
</dbReference>
<comment type="caution">
    <text evidence="12">Lacks conserved residue(s) required for the propagation of feature annotation.</text>
</comment>
<keyword evidence="4 12" id="KW-0963">Cytoplasm</keyword>
<comment type="caution">
    <text evidence="17">The sequence shown here is derived from an EMBL/GenBank/DDBJ whole genome shotgun (WGS) entry which is preliminary data.</text>
</comment>
<gene>
    <name evidence="12 17" type="primary">serS</name>
    <name evidence="17" type="ORF">F0Q34_06010</name>
</gene>
<feature type="domain" description="Aminoacyl-transfer RNA synthetases class-II family profile" evidence="16">
    <location>
        <begin position="171"/>
        <end position="408"/>
    </location>
</feature>
<feature type="region of interest" description="Disordered" evidence="15">
    <location>
        <begin position="39"/>
        <end position="66"/>
    </location>
</feature>
<evidence type="ECO:0000256" key="13">
    <source>
        <dbReference type="PIRSR" id="PIRSR001529-1"/>
    </source>
</evidence>
<dbReference type="Gene3D" id="1.10.287.40">
    <property type="entry name" value="Serine-tRNA synthetase, tRNA binding domain"/>
    <property type="match status" value="1"/>
</dbReference>
<feature type="binding site" evidence="12">
    <location>
        <begin position="229"/>
        <end position="231"/>
    </location>
    <ligand>
        <name>L-serine</name>
        <dbReference type="ChEBI" id="CHEBI:33384"/>
    </ligand>
</feature>
<comment type="catalytic activity">
    <reaction evidence="10 12">
        <text>tRNA(Sec) + L-serine + ATP = L-seryl-tRNA(Sec) + AMP + diphosphate + H(+)</text>
        <dbReference type="Rhea" id="RHEA:42580"/>
        <dbReference type="Rhea" id="RHEA-COMP:9742"/>
        <dbReference type="Rhea" id="RHEA-COMP:10128"/>
        <dbReference type="ChEBI" id="CHEBI:15378"/>
        <dbReference type="ChEBI" id="CHEBI:30616"/>
        <dbReference type="ChEBI" id="CHEBI:33019"/>
        <dbReference type="ChEBI" id="CHEBI:33384"/>
        <dbReference type="ChEBI" id="CHEBI:78442"/>
        <dbReference type="ChEBI" id="CHEBI:78533"/>
        <dbReference type="ChEBI" id="CHEBI:456215"/>
        <dbReference type="EC" id="6.1.1.11"/>
    </reaction>
</comment>
<keyword evidence="18" id="KW-1185">Reference proteome</keyword>
<dbReference type="GO" id="GO:0005524">
    <property type="term" value="F:ATP binding"/>
    <property type="evidence" value="ECO:0007669"/>
    <property type="project" value="UniProtKB-UniRule"/>
</dbReference>
<dbReference type="PROSITE" id="PS50862">
    <property type="entry name" value="AA_TRNA_LIGASE_II"/>
    <property type="match status" value="1"/>
</dbReference>
<comment type="subunit">
    <text evidence="12">Homodimer. The tRNA molecule binds across the dimer.</text>
</comment>
<evidence type="ECO:0000256" key="10">
    <source>
        <dbReference type="ARBA" id="ARBA00047929"/>
    </source>
</evidence>
<dbReference type="SUPFAM" id="SSF55681">
    <property type="entry name" value="Class II aaRS and biotin synthetases"/>
    <property type="match status" value="1"/>
</dbReference>
<dbReference type="InterPro" id="IPR045864">
    <property type="entry name" value="aa-tRNA-synth_II/BPL/LPL"/>
</dbReference>
<dbReference type="InterPro" id="IPR015866">
    <property type="entry name" value="Ser-tRNA-synth_1_N"/>
</dbReference>